<dbReference type="AlphaFoldDB" id="A0AB73IL38"/>
<dbReference type="Pfam" id="PF00135">
    <property type="entry name" value="COesterase"/>
    <property type="match status" value="1"/>
</dbReference>
<evidence type="ECO:0000256" key="3">
    <source>
        <dbReference type="RuleBase" id="RU361235"/>
    </source>
</evidence>
<dbReference type="RefSeq" id="WP_392395506.1">
    <property type="nucleotide sequence ID" value="NZ_JAURTK010000012.1"/>
</dbReference>
<dbReference type="PROSITE" id="PS00122">
    <property type="entry name" value="CARBOXYLESTERASE_B_1"/>
    <property type="match status" value="1"/>
</dbReference>
<dbReference type="EMBL" id="JAURTK010000012">
    <property type="protein sequence ID" value="MDP9650689.1"/>
    <property type="molecule type" value="Genomic_DNA"/>
</dbReference>
<sequence length="479" mass="52801">MSAFNEPVAHCHQGTMVGIRRSGVSVFFDIPYAELDGETGRFQPASAPSPWVGVRSAREPGVVFPQLPSRLRFVMGEGDALTVSEDAFRLNIFTAATDARAPVFVWIHGGGWLTGGAGLSWYQADELVRDGRLVVVTVNYRLGVLGNLRVPGLSQGNLSLTDLKAALEWVKLNISNFGGDPNSVTVGGQSAGAWNTKLLASNPSTAALFHRAILMSCRGVTPPDPETSERLGSDFVAHLGRDGKTDSLLTISADRLIRETQTFMARQSIPMAGFPTFFLPVSLEEGDGIDAFRGKPILVGSTREETASFFVANPRVQQATRDEAYVWFEKFHGDRAPEEYDRLEAKRCNATPYTQIIDVQSDRLFRQPAIAMAREVARNGGNAFLYDFNFQSRQPHMFAGHCFDLPFLFGNFNQWEAAPMMQQLDMKAAQSLSRKMRLAFTRFIECGDPSGSDIPHWAALSAPRSEAMRFDRMMESVAV</sequence>
<dbReference type="Gene3D" id="3.40.50.1820">
    <property type="entry name" value="alpha/beta hydrolase"/>
    <property type="match status" value="1"/>
</dbReference>
<dbReference type="EC" id="3.1.1.-" evidence="3"/>
<dbReference type="InterPro" id="IPR019826">
    <property type="entry name" value="Carboxylesterase_B_AS"/>
</dbReference>
<gene>
    <name evidence="5" type="ORF">J2793_006163</name>
</gene>
<dbReference type="SUPFAM" id="SSF53474">
    <property type="entry name" value="alpha/beta-Hydrolases"/>
    <property type="match status" value="1"/>
</dbReference>
<keyword evidence="2 3" id="KW-0378">Hydrolase</keyword>
<dbReference type="Proteomes" id="UP001229486">
    <property type="component" value="Unassembled WGS sequence"/>
</dbReference>
<evidence type="ECO:0000259" key="4">
    <source>
        <dbReference type="Pfam" id="PF00135"/>
    </source>
</evidence>
<dbReference type="InterPro" id="IPR029058">
    <property type="entry name" value="AB_hydrolase_fold"/>
</dbReference>
<name>A0AB73IL38_9BURK</name>
<comment type="similarity">
    <text evidence="1 3">Belongs to the type-B carboxylesterase/lipase family.</text>
</comment>
<dbReference type="InterPro" id="IPR002018">
    <property type="entry name" value="CarbesteraseB"/>
</dbReference>
<evidence type="ECO:0000313" key="6">
    <source>
        <dbReference type="Proteomes" id="UP001229486"/>
    </source>
</evidence>
<reference evidence="5" key="1">
    <citation type="submission" date="2023-07" db="EMBL/GenBank/DDBJ databases">
        <title>Sorghum-associated microbial communities from plants grown in Nebraska, USA.</title>
        <authorList>
            <person name="Schachtman D."/>
        </authorList>
    </citation>
    <scope>NUCLEOTIDE SEQUENCE</scope>
    <source>
        <strain evidence="5">DS1061</strain>
    </source>
</reference>
<proteinExistence type="inferred from homology"/>
<feature type="domain" description="Carboxylesterase type B" evidence="4">
    <location>
        <begin position="6"/>
        <end position="474"/>
    </location>
</feature>
<comment type="caution">
    <text evidence="5">The sequence shown here is derived from an EMBL/GenBank/DDBJ whole genome shotgun (WGS) entry which is preliminary data.</text>
</comment>
<evidence type="ECO:0000313" key="5">
    <source>
        <dbReference type="EMBL" id="MDP9650689.1"/>
    </source>
</evidence>
<evidence type="ECO:0000256" key="2">
    <source>
        <dbReference type="ARBA" id="ARBA00022801"/>
    </source>
</evidence>
<organism evidence="5 6">
    <name type="scientific">Paraburkholderia caledonica</name>
    <dbReference type="NCBI Taxonomy" id="134536"/>
    <lineage>
        <taxon>Bacteria</taxon>
        <taxon>Pseudomonadati</taxon>
        <taxon>Pseudomonadota</taxon>
        <taxon>Betaproteobacteria</taxon>
        <taxon>Burkholderiales</taxon>
        <taxon>Burkholderiaceae</taxon>
        <taxon>Paraburkholderia</taxon>
    </lineage>
</organism>
<evidence type="ECO:0000256" key="1">
    <source>
        <dbReference type="ARBA" id="ARBA00005964"/>
    </source>
</evidence>
<accession>A0AB73IL38</accession>
<protein>
    <recommendedName>
        <fullName evidence="3">Carboxylic ester hydrolase</fullName>
        <ecNumber evidence="3">3.1.1.-</ecNumber>
    </recommendedName>
</protein>
<dbReference type="GO" id="GO:0016787">
    <property type="term" value="F:hydrolase activity"/>
    <property type="evidence" value="ECO:0007669"/>
    <property type="project" value="UniProtKB-KW"/>
</dbReference>
<dbReference type="PANTHER" id="PTHR11559">
    <property type="entry name" value="CARBOXYLESTERASE"/>
    <property type="match status" value="1"/>
</dbReference>
<dbReference type="InterPro" id="IPR050309">
    <property type="entry name" value="Type-B_Carboxylest/Lipase"/>
</dbReference>